<sequence>MLEQVTSLLIQTVGPERTAKFLDRDTPGKVHFGNRVSAQQHAGFMTQEIRQLRSTGTLPTWQEAGLSEPPMVTHGIGVVENRKGKLRLIVDARYLNLFILYVLLHYENLQDAIYQLQQGHFMWTTVLKSGYHQIPMHRDTWKYLGIESGGTIYVMPYLPFGVASACREYTDLMGAVYKPLRSQGEKLAYLIDDALGAAQDQPTANYHALTIYLLLSALGFFLSVHKCQLYPATVALFLGMTLNTIPGLTKVPDEKLQYLAEQFTRLSQQGQATPRGLAKAAGTLMSFKPGMPIAPLYTRGFYQAMAGRIETRADWGRAAPLESLSLEDMQWWADNLLAANGSRQQSPSRVACQQA</sequence>
<dbReference type="SUPFAM" id="SSF56672">
    <property type="entry name" value="DNA/RNA polymerases"/>
    <property type="match status" value="1"/>
</dbReference>
<dbReference type="InterPro" id="IPR043128">
    <property type="entry name" value="Rev_trsase/Diguanyl_cyclase"/>
</dbReference>
<dbReference type="PANTHER" id="PTHR33050:SF7">
    <property type="entry name" value="RIBONUCLEASE H"/>
    <property type="match status" value="1"/>
</dbReference>
<evidence type="ECO:0000313" key="2">
    <source>
        <dbReference type="Proteomes" id="UP001485043"/>
    </source>
</evidence>
<organism evidence="1 2">
    <name type="scientific">Apatococcus fuscideae</name>
    <dbReference type="NCBI Taxonomy" id="2026836"/>
    <lineage>
        <taxon>Eukaryota</taxon>
        <taxon>Viridiplantae</taxon>
        <taxon>Chlorophyta</taxon>
        <taxon>core chlorophytes</taxon>
        <taxon>Trebouxiophyceae</taxon>
        <taxon>Chlorellales</taxon>
        <taxon>Chlorellaceae</taxon>
        <taxon>Apatococcus</taxon>
    </lineage>
</organism>
<dbReference type="EMBL" id="JALJOV010000026">
    <property type="protein sequence ID" value="KAK9868491.1"/>
    <property type="molecule type" value="Genomic_DNA"/>
</dbReference>
<dbReference type="Proteomes" id="UP001485043">
    <property type="component" value="Unassembled WGS sequence"/>
</dbReference>
<dbReference type="Gene3D" id="3.30.70.270">
    <property type="match status" value="1"/>
</dbReference>
<accession>A0AAW1TJ09</accession>
<proteinExistence type="predicted"/>
<comment type="caution">
    <text evidence="1">The sequence shown here is derived from an EMBL/GenBank/DDBJ whole genome shotgun (WGS) entry which is preliminary data.</text>
</comment>
<evidence type="ECO:0000313" key="1">
    <source>
        <dbReference type="EMBL" id="KAK9868491.1"/>
    </source>
</evidence>
<dbReference type="PANTHER" id="PTHR33050">
    <property type="entry name" value="REVERSE TRANSCRIPTASE DOMAIN-CONTAINING PROTEIN"/>
    <property type="match status" value="1"/>
</dbReference>
<keyword evidence="2" id="KW-1185">Reference proteome</keyword>
<dbReference type="InterPro" id="IPR043502">
    <property type="entry name" value="DNA/RNA_pol_sf"/>
</dbReference>
<gene>
    <name evidence="1" type="ORF">WJX84_009472</name>
</gene>
<reference evidence="1 2" key="1">
    <citation type="journal article" date="2024" name="Nat. Commun.">
        <title>Phylogenomics reveals the evolutionary origins of lichenization in chlorophyte algae.</title>
        <authorList>
            <person name="Puginier C."/>
            <person name="Libourel C."/>
            <person name="Otte J."/>
            <person name="Skaloud P."/>
            <person name="Haon M."/>
            <person name="Grisel S."/>
            <person name="Petersen M."/>
            <person name="Berrin J.G."/>
            <person name="Delaux P.M."/>
            <person name="Dal Grande F."/>
            <person name="Keller J."/>
        </authorList>
    </citation>
    <scope>NUCLEOTIDE SEQUENCE [LARGE SCALE GENOMIC DNA]</scope>
    <source>
        <strain evidence="1 2">SAG 2523</strain>
    </source>
</reference>
<protein>
    <submittedName>
        <fullName evidence="1">Uncharacterized protein</fullName>
    </submittedName>
</protein>
<dbReference type="Gene3D" id="3.10.10.10">
    <property type="entry name" value="HIV Type 1 Reverse Transcriptase, subunit A, domain 1"/>
    <property type="match status" value="1"/>
</dbReference>
<dbReference type="InterPro" id="IPR052055">
    <property type="entry name" value="Hepadnavirus_pol/RT"/>
</dbReference>
<dbReference type="AlphaFoldDB" id="A0AAW1TJ09"/>
<name>A0AAW1TJ09_9CHLO</name>